<dbReference type="AlphaFoldDB" id="A0A918NVG4"/>
<reference evidence="2" key="1">
    <citation type="journal article" date="2014" name="Int. J. Syst. Evol. Microbiol.">
        <title>Complete genome sequence of Corynebacterium casei LMG S-19264T (=DSM 44701T), isolated from a smear-ripened cheese.</title>
        <authorList>
            <consortium name="US DOE Joint Genome Institute (JGI-PGF)"/>
            <person name="Walter F."/>
            <person name="Albersmeier A."/>
            <person name="Kalinowski J."/>
            <person name="Ruckert C."/>
        </authorList>
    </citation>
    <scope>NUCLEOTIDE SEQUENCE</scope>
    <source>
        <strain evidence="2">JCM 4956</strain>
    </source>
</reference>
<organism evidence="2 3">
    <name type="scientific">Streptomyces fructofermentans</name>
    <dbReference type="NCBI Taxonomy" id="152141"/>
    <lineage>
        <taxon>Bacteria</taxon>
        <taxon>Bacillati</taxon>
        <taxon>Actinomycetota</taxon>
        <taxon>Actinomycetes</taxon>
        <taxon>Kitasatosporales</taxon>
        <taxon>Streptomycetaceae</taxon>
        <taxon>Streptomyces</taxon>
    </lineage>
</organism>
<sequence length="136" mass="14564">MADTHRTAPRSPPPAAHPLARMMRGGASPARAPARDACDHSGVADAPLPAGWTLQQIRDRSGDQEAVALDPHRAVTWVGDVTGVKETLRPVIVLGFHSLCLVKTVDHTWYMGSLYENGSIDCWAGCNSLDDGLRGL</sequence>
<evidence type="ECO:0000256" key="1">
    <source>
        <dbReference type="SAM" id="MobiDB-lite"/>
    </source>
</evidence>
<keyword evidence="3" id="KW-1185">Reference proteome</keyword>
<dbReference type="EMBL" id="BMWD01000049">
    <property type="protein sequence ID" value="GGX97544.1"/>
    <property type="molecule type" value="Genomic_DNA"/>
</dbReference>
<name>A0A918NVG4_9ACTN</name>
<reference evidence="2" key="2">
    <citation type="submission" date="2020-09" db="EMBL/GenBank/DDBJ databases">
        <authorList>
            <person name="Sun Q."/>
            <person name="Ohkuma M."/>
        </authorList>
    </citation>
    <scope>NUCLEOTIDE SEQUENCE</scope>
    <source>
        <strain evidence="2">JCM 4956</strain>
    </source>
</reference>
<proteinExistence type="predicted"/>
<accession>A0A918NVG4</accession>
<protein>
    <submittedName>
        <fullName evidence="2">Uncharacterized protein</fullName>
    </submittedName>
</protein>
<evidence type="ECO:0000313" key="3">
    <source>
        <dbReference type="Proteomes" id="UP000645555"/>
    </source>
</evidence>
<comment type="caution">
    <text evidence="2">The sequence shown here is derived from an EMBL/GenBank/DDBJ whole genome shotgun (WGS) entry which is preliminary data.</text>
</comment>
<gene>
    <name evidence="2" type="ORF">GCM10010515_74980</name>
</gene>
<evidence type="ECO:0000313" key="2">
    <source>
        <dbReference type="EMBL" id="GGX97544.1"/>
    </source>
</evidence>
<feature type="region of interest" description="Disordered" evidence="1">
    <location>
        <begin position="1"/>
        <end position="43"/>
    </location>
</feature>
<dbReference type="Proteomes" id="UP000645555">
    <property type="component" value="Unassembled WGS sequence"/>
</dbReference>